<dbReference type="CDD" id="cd07377">
    <property type="entry name" value="WHTH_GntR"/>
    <property type="match status" value="1"/>
</dbReference>
<dbReference type="InterPro" id="IPR011663">
    <property type="entry name" value="UTRA"/>
</dbReference>
<dbReference type="OrthoDB" id="7363114at2"/>
<evidence type="ECO:0000256" key="2">
    <source>
        <dbReference type="ARBA" id="ARBA00023125"/>
    </source>
</evidence>
<feature type="domain" description="HTH gntR-type" evidence="4">
    <location>
        <begin position="10"/>
        <end position="78"/>
    </location>
</feature>
<dbReference type="InterPro" id="IPR050679">
    <property type="entry name" value="Bact_HTH_transcr_reg"/>
</dbReference>
<keyword evidence="1" id="KW-0805">Transcription regulation</keyword>
<dbReference type="InterPro" id="IPR036390">
    <property type="entry name" value="WH_DNA-bd_sf"/>
</dbReference>
<sequence>MKKRLNNVGASKAEMVAAAIQDEILTGRLPYGVLLESESELVQRFSVSRNTVRKGLEELMNTGLITRKVGVGSFVTYNGQTLDSALGWSKALETADGGAQTRLLQIRVIQDEKLAAELALDQPAFIAVDRLRVLADSERPISLELSRIPFSDRLADLPLQGLIGGSLNQTLIEYGMAADHGEEWAEVIGLEQANADILKHPPGTSFLRTRRLTRDKNGNPVEYVVSLLDPAYFGLHLEF</sequence>
<dbReference type="PANTHER" id="PTHR44846:SF1">
    <property type="entry name" value="MANNOSYL-D-GLYCERATE TRANSPORT_METABOLISM SYSTEM REPRESSOR MNGR-RELATED"/>
    <property type="match status" value="1"/>
</dbReference>
<dbReference type="SUPFAM" id="SSF64288">
    <property type="entry name" value="Chorismate lyase-like"/>
    <property type="match status" value="1"/>
</dbReference>
<organism evidence="5 6">
    <name type="scientific">Caballeronia udeis</name>
    <dbReference type="NCBI Taxonomy" id="1232866"/>
    <lineage>
        <taxon>Bacteria</taxon>
        <taxon>Pseudomonadati</taxon>
        <taxon>Pseudomonadota</taxon>
        <taxon>Betaproteobacteria</taxon>
        <taxon>Burkholderiales</taxon>
        <taxon>Burkholderiaceae</taxon>
        <taxon>Caballeronia</taxon>
    </lineage>
</organism>
<dbReference type="SMART" id="SM00866">
    <property type="entry name" value="UTRA"/>
    <property type="match status" value="1"/>
</dbReference>
<dbReference type="InterPro" id="IPR000524">
    <property type="entry name" value="Tscrpt_reg_HTH_GntR"/>
</dbReference>
<evidence type="ECO:0000256" key="1">
    <source>
        <dbReference type="ARBA" id="ARBA00023015"/>
    </source>
</evidence>
<accession>A0A158H3P6</accession>
<dbReference type="PROSITE" id="PS50949">
    <property type="entry name" value="HTH_GNTR"/>
    <property type="match status" value="1"/>
</dbReference>
<gene>
    <name evidence="5" type="ORF">AWB69_03845</name>
</gene>
<dbReference type="GO" id="GO:0045892">
    <property type="term" value="P:negative regulation of DNA-templated transcription"/>
    <property type="evidence" value="ECO:0007669"/>
    <property type="project" value="TreeGrafter"/>
</dbReference>
<dbReference type="Proteomes" id="UP000054683">
    <property type="component" value="Unassembled WGS sequence"/>
</dbReference>
<dbReference type="Gene3D" id="3.40.1410.10">
    <property type="entry name" value="Chorismate lyase-like"/>
    <property type="match status" value="1"/>
</dbReference>
<dbReference type="GO" id="GO:0003700">
    <property type="term" value="F:DNA-binding transcription factor activity"/>
    <property type="evidence" value="ECO:0007669"/>
    <property type="project" value="InterPro"/>
</dbReference>
<evidence type="ECO:0000313" key="6">
    <source>
        <dbReference type="Proteomes" id="UP000054683"/>
    </source>
</evidence>
<dbReference type="PRINTS" id="PR00035">
    <property type="entry name" value="HTHGNTR"/>
</dbReference>
<evidence type="ECO:0000256" key="3">
    <source>
        <dbReference type="ARBA" id="ARBA00023163"/>
    </source>
</evidence>
<name>A0A158H3P6_9BURK</name>
<dbReference type="GO" id="GO:0003677">
    <property type="term" value="F:DNA binding"/>
    <property type="evidence" value="ECO:0007669"/>
    <property type="project" value="UniProtKB-KW"/>
</dbReference>
<dbReference type="InterPro" id="IPR028978">
    <property type="entry name" value="Chorismate_lyase_/UTRA_dom_sf"/>
</dbReference>
<keyword evidence="3" id="KW-0804">Transcription</keyword>
<dbReference type="SUPFAM" id="SSF46785">
    <property type="entry name" value="Winged helix' DNA-binding domain"/>
    <property type="match status" value="1"/>
</dbReference>
<dbReference type="InterPro" id="IPR036388">
    <property type="entry name" value="WH-like_DNA-bd_sf"/>
</dbReference>
<dbReference type="PANTHER" id="PTHR44846">
    <property type="entry name" value="MANNOSYL-D-GLYCERATE TRANSPORT/METABOLISM SYSTEM REPRESSOR MNGR-RELATED"/>
    <property type="match status" value="1"/>
</dbReference>
<dbReference type="Pfam" id="PF00392">
    <property type="entry name" value="GntR"/>
    <property type="match status" value="1"/>
</dbReference>
<proteinExistence type="predicted"/>
<dbReference type="EMBL" id="FCOK02000024">
    <property type="protein sequence ID" value="SAL38982.1"/>
    <property type="molecule type" value="Genomic_DNA"/>
</dbReference>
<dbReference type="SMART" id="SM00345">
    <property type="entry name" value="HTH_GNTR"/>
    <property type="match status" value="1"/>
</dbReference>
<evidence type="ECO:0000259" key="4">
    <source>
        <dbReference type="PROSITE" id="PS50949"/>
    </source>
</evidence>
<reference evidence="5 6" key="1">
    <citation type="submission" date="2016-01" db="EMBL/GenBank/DDBJ databases">
        <authorList>
            <person name="Oliw E.H."/>
        </authorList>
    </citation>
    <scope>NUCLEOTIDE SEQUENCE [LARGE SCALE GENOMIC DNA]</scope>
    <source>
        <strain evidence="5">LMG 27134</strain>
    </source>
</reference>
<dbReference type="Gene3D" id="1.10.10.10">
    <property type="entry name" value="Winged helix-like DNA-binding domain superfamily/Winged helix DNA-binding domain"/>
    <property type="match status" value="1"/>
</dbReference>
<evidence type="ECO:0000313" key="5">
    <source>
        <dbReference type="EMBL" id="SAL38982.1"/>
    </source>
</evidence>
<dbReference type="RefSeq" id="WP_062087359.1">
    <property type="nucleotide sequence ID" value="NZ_FCOK02000024.1"/>
</dbReference>
<keyword evidence="2" id="KW-0238">DNA-binding</keyword>
<dbReference type="AlphaFoldDB" id="A0A158H3P6"/>
<protein>
    <submittedName>
        <fullName evidence="5">GntR family transcriptional regulator</fullName>
    </submittedName>
</protein>
<dbReference type="Pfam" id="PF07702">
    <property type="entry name" value="UTRA"/>
    <property type="match status" value="1"/>
</dbReference>